<name>A0A9P1FSL2_9DINO</name>
<accession>A0A9P1FSL2</accession>
<proteinExistence type="predicted"/>
<organism evidence="1">
    <name type="scientific">Cladocopium goreaui</name>
    <dbReference type="NCBI Taxonomy" id="2562237"/>
    <lineage>
        <taxon>Eukaryota</taxon>
        <taxon>Sar</taxon>
        <taxon>Alveolata</taxon>
        <taxon>Dinophyceae</taxon>
        <taxon>Suessiales</taxon>
        <taxon>Symbiodiniaceae</taxon>
        <taxon>Cladocopium</taxon>
    </lineage>
</organism>
<reference evidence="2" key="2">
    <citation type="submission" date="2024-04" db="EMBL/GenBank/DDBJ databases">
        <authorList>
            <person name="Chen Y."/>
            <person name="Shah S."/>
            <person name="Dougan E. K."/>
            <person name="Thang M."/>
            <person name="Chan C."/>
        </authorList>
    </citation>
    <scope>NUCLEOTIDE SEQUENCE [LARGE SCALE GENOMIC DNA]</scope>
</reference>
<comment type="caution">
    <text evidence="1">The sequence shown here is derived from an EMBL/GenBank/DDBJ whole genome shotgun (WGS) entry which is preliminary data.</text>
</comment>
<protein>
    <recommendedName>
        <fullName evidence="4">Ubiquitin-like domain-containing protein</fullName>
    </recommendedName>
</protein>
<evidence type="ECO:0000313" key="3">
    <source>
        <dbReference type="Proteomes" id="UP001152797"/>
    </source>
</evidence>
<dbReference type="EMBL" id="CAMXCT020001225">
    <property type="protein sequence ID" value="CAL1141399.1"/>
    <property type="molecule type" value="Genomic_DNA"/>
</dbReference>
<reference evidence="1" key="1">
    <citation type="submission" date="2022-10" db="EMBL/GenBank/DDBJ databases">
        <authorList>
            <person name="Chen Y."/>
            <person name="Dougan E. K."/>
            <person name="Chan C."/>
            <person name="Rhodes N."/>
            <person name="Thang M."/>
        </authorList>
    </citation>
    <scope>NUCLEOTIDE SEQUENCE</scope>
</reference>
<evidence type="ECO:0008006" key="4">
    <source>
        <dbReference type="Google" id="ProtNLM"/>
    </source>
</evidence>
<evidence type="ECO:0000313" key="2">
    <source>
        <dbReference type="EMBL" id="CAL1141399.1"/>
    </source>
</evidence>
<sequence>MATMNFHAELLNGRRIAISIPLDMTIRELKEELKDSQGTADEHIRKFCAVDILIEGSAERSAIVSEILPLQSECAGRTRSCSEYHLPFCVP</sequence>
<evidence type="ECO:0000313" key="1">
    <source>
        <dbReference type="EMBL" id="CAI3988024.1"/>
    </source>
</evidence>
<dbReference type="EMBL" id="CAMXCT010001225">
    <property type="protein sequence ID" value="CAI3988024.1"/>
    <property type="molecule type" value="Genomic_DNA"/>
</dbReference>
<dbReference type="Proteomes" id="UP001152797">
    <property type="component" value="Unassembled WGS sequence"/>
</dbReference>
<dbReference type="AlphaFoldDB" id="A0A9P1FSL2"/>
<gene>
    <name evidence="1" type="ORF">C1SCF055_LOCUS15253</name>
</gene>
<dbReference type="EMBL" id="CAMXCT030001225">
    <property type="protein sequence ID" value="CAL4775336.1"/>
    <property type="molecule type" value="Genomic_DNA"/>
</dbReference>
<keyword evidence="3" id="KW-1185">Reference proteome</keyword>